<comment type="function">
    <text evidence="13">DNA polymerase involved in damage-induced mutagenesis and translesion synthesis (TLS). It is not the major replicative DNA polymerase.</text>
</comment>
<keyword evidence="11 13" id="KW-0234">DNA repair</keyword>
<dbReference type="AlphaFoldDB" id="A0A1Y6E575"/>
<evidence type="ECO:0000313" key="16">
    <source>
        <dbReference type="Proteomes" id="UP000194450"/>
    </source>
</evidence>
<dbReference type="Gene3D" id="1.10.150.870">
    <property type="match status" value="1"/>
</dbReference>
<dbReference type="PANTHER" id="PTHR32294">
    <property type="entry name" value="DNA POLYMERASE III SUBUNIT ALPHA"/>
    <property type="match status" value="1"/>
</dbReference>
<evidence type="ECO:0000256" key="11">
    <source>
        <dbReference type="ARBA" id="ARBA00023204"/>
    </source>
</evidence>
<keyword evidence="6 13" id="KW-0808">Transferase</keyword>
<name>A0A1Y6E575_9GAMM</name>
<evidence type="ECO:0000256" key="10">
    <source>
        <dbReference type="ARBA" id="ARBA00022932"/>
    </source>
</evidence>
<dbReference type="Proteomes" id="UP000194450">
    <property type="component" value="Unassembled WGS sequence"/>
</dbReference>
<keyword evidence="8 13" id="KW-0235">DNA replication</keyword>
<dbReference type="RefSeq" id="WP_086433218.1">
    <property type="nucleotide sequence ID" value="NZ_FXWH01000001.1"/>
</dbReference>
<comment type="similarity">
    <text evidence="2 13">Belongs to the DNA polymerase type-C family. DnaE2 subfamily.</text>
</comment>
<keyword evidence="16" id="KW-1185">Reference proteome</keyword>
<evidence type="ECO:0000256" key="4">
    <source>
        <dbReference type="ARBA" id="ARBA00017273"/>
    </source>
</evidence>
<dbReference type="Pfam" id="PF01336">
    <property type="entry name" value="tRNA_anti-codon"/>
    <property type="match status" value="1"/>
</dbReference>
<keyword evidence="10 13" id="KW-0239">DNA-directed DNA polymerase</keyword>
<dbReference type="InterPro" id="IPR040982">
    <property type="entry name" value="DNA_pol3_finger"/>
</dbReference>
<dbReference type="GO" id="GO:0003676">
    <property type="term" value="F:nucleic acid binding"/>
    <property type="evidence" value="ECO:0007669"/>
    <property type="project" value="InterPro"/>
</dbReference>
<dbReference type="NCBIfam" id="NF004225">
    <property type="entry name" value="PRK05672.1"/>
    <property type="match status" value="1"/>
</dbReference>
<evidence type="ECO:0000256" key="13">
    <source>
        <dbReference type="HAMAP-Rule" id="MF_01902"/>
    </source>
</evidence>
<evidence type="ECO:0000256" key="7">
    <source>
        <dbReference type="ARBA" id="ARBA00022695"/>
    </source>
</evidence>
<sequence length="1023" mass="114382">MAYAELHCLTNYSFLRGASHPHELVQRAIELGYQALAITDECSVAGVVRAYTAAKHTSLKLIIGSEFHHPELGVLVVLAPIRQAYGQLCRLITRARNRAKKGSYQVQASDFLQGCEACLILWQPPVENFPASFGQALKQAFPDACWLLYERHYESSDGDCYQRFKGYQQELGLPLVAAGNVQLHDAERQPLHDVLTAIRLLQPVAKVTEQLLPNREYHLRSLSALEHCYPKALLNETKVIAARCQFCLSELRYEYPAELVPAGMSAIGYLRQLTLLGAKKRFPNGITAGVQQKLDKELGLIESLHYEYFFLTIHDLVQFAKQRGILYQGRGSAANSVVCYCLEITAVNPDQIDVLFERFISAERDEPPDIDVDFEHERREEVIQYIYQQYGRDRAALTATVIRYRLRSALKDVGKALGFTEQALAHYLAKIDKRDQQESWQQQLLAQVPDLAAHAQGQWLLQLVDLIKGFPRHLSQHVGGFVIAAGSLTELVPIENAAMPERTVIQWDKDDLEELRLIKVDVLALGMLTALNKMFQLMQKVHQQPMTLADIPTEDSRVYSMLQRADSVGVFQIESRAQMSMLPRLRPATFYDLVIQIAIVRPGPIQGDMVHPYLQRRRGLEAVEYPSEEVASVLQRTLGVPIFQEQVIKLAMVAAGFSGGEADQLRRAMATWRSTGELQQFERRLTEGMLERGYSAEFAGRIYRQICGFGEYGFPESHSASFANLAYASAWVKYYYPAAFYTALLNSLPMGFYSASQLVQDARRHQVVVLPVDIQHSSWDHQLLSKNQQAFIRLGFRLIKGLSKPALQNCLEQRPAAGFSSIEQLKSTGISGIDLDKLAAADTLSALAGHRYQTRWQALALQEAQLPLFGDAGGVASQEVLPAPDELSDIAEDYQALGVSLRRHPLALLREQGHLKGCKTAAELPGCRHKQLVHLAGIVTCRQRPGTSGGVTFLTLEDETGNANVVIWLAIARKFRAAYLTARVLQVTGVLETDGEVTHVIAAKLSDITNSLDRIAPKSRDFH</sequence>
<evidence type="ECO:0000256" key="1">
    <source>
        <dbReference type="ARBA" id="ARBA00004496"/>
    </source>
</evidence>
<dbReference type="Gene3D" id="3.20.20.140">
    <property type="entry name" value="Metal-dependent hydrolases"/>
    <property type="match status" value="1"/>
</dbReference>
<dbReference type="InterPro" id="IPR016195">
    <property type="entry name" value="Pol/histidinol_Pase-like"/>
</dbReference>
<gene>
    <name evidence="13" type="primary">dnaE2</name>
    <name evidence="15" type="ORF">SAMN06297229_0002</name>
</gene>
<protein>
    <recommendedName>
        <fullName evidence="4 13">Error-prone DNA polymerase</fullName>
        <ecNumber evidence="3 13">2.7.7.7</ecNumber>
    </recommendedName>
</protein>
<accession>A0A1Y6E575</accession>
<dbReference type="Pfam" id="PF17657">
    <property type="entry name" value="DNA_pol3_finger"/>
    <property type="match status" value="1"/>
</dbReference>
<dbReference type="EC" id="2.7.7.7" evidence="3 13"/>
<organism evidence="15 16">
    <name type="scientific">Pseudidiomarina planktonica</name>
    <dbReference type="NCBI Taxonomy" id="1323738"/>
    <lineage>
        <taxon>Bacteria</taxon>
        <taxon>Pseudomonadati</taxon>
        <taxon>Pseudomonadota</taxon>
        <taxon>Gammaproteobacteria</taxon>
        <taxon>Alteromonadales</taxon>
        <taxon>Idiomarinaceae</taxon>
        <taxon>Pseudidiomarina</taxon>
    </lineage>
</organism>
<dbReference type="EMBL" id="FXWH01000001">
    <property type="protein sequence ID" value="SMQ57799.1"/>
    <property type="molecule type" value="Genomic_DNA"/>
</dbReference>
<evidence type="ECO:0000256" key="6">
    <source>
        <dbReference type="ARBA" id="ARBA00022679"/>
    </source>
</evidence>
<dbReference type="OrthoDB" id="9803237at2"/>
<dbReference type="InterPro" id="IPR029460">
    <property type="entry name" value="DNAPol_HHH"/>
</dbReference>
<dbReference type="HAMAP" id="MF_01902">
    <property type="entry name" value="DNApol_error_prone"/>
    <property type="match status" value="1"/>
</dbReference>
<evidence type="ECO:0000256" key="5">
    <source>
        <dbReference type="ARBA" id="ARBA00022490"/>
    </source>
</evidence>
<dbReference type="InterPro" id="IPR023073">
    <property type="entry name" value="DnaE2"/>
</dbReference>
<comment type="catalytic activity">
    <reaction evidence="12 13">
        <text>DNA(n) + a 2'-deoxyribonucleoside 5'-triphosphate = DNA(n+1) + diphosphate</text>
        <dbReference type="Rhea" id="RHEA:22508"/>
        <dbReference type="Rhea" id="RHEA-COMP:17339"/>
        <dbReference type="Rhea" id="RHEA-COMP:17340"/>
        <dbReference type="ChEBI" id="CHEBI:33019"/>
        <dbReference type="ChEBI" id="CHEBI:61560"/>
        <dbReference type="ChEBI" id="CHEBI:173112"/>
        <dbReference type="EC" id="2.7.7.7"/>
    </reaction>
</comment>
<evidence type="ECO:0000256" key="8">
    <source>
        <dbReference type="ARBA" id="ARBA00022705"/>
    </source>
</evidence>
<dbReference type="CDD" id="cd04485">
    <property type="entry name" value="DnaE_OBF"/>
    <property type="match status" value="1"/>
</dbReference>
<dbReference type="PANTHER" id="PTHR32294:SF4">
    <property type="entry name" value="ERROR-PRONE DNA POLYMERASE"/>
    <property type="match status" value="1"/>
</dbReference>
<keyword evidence="7 13" id="KW-0548">Nucleotidyltransferase</keyword>
<dbReference type="SUPFAM" id="SSF89550">
    <property type="entry name" value="PHP domain-like"/>
    <property type="match status" value="1"/>
</dbReference>
<evidence type="ECO:0000256" key="3">
    <source>
        <dbReference type="ARBA" id="ARBA00012417"/>
    </source>
</evidence>
<dbReference type="Pfam" id="PF07733">
    <property type="entry name" value="DNA_pol3_alpha"/>
    <property type="match status" value="1"/>
</dbReference>
<keyword evidence="5 13" id="KW-0963">Cytoplasm</keyword>
<dbReference type="InterPro" id="IPR003141">
    <property type="entry name" value="Pol/His_phosphatase_N"/>
</dbReference>
<evidence type="ECO:0000256" key="12">
    <source>
        <dbReference type="ARBA" id="ARBA00049244"/>
    </source>
</evidence>
<proteinExistence type="inferred from homology"/>
<feature type="domain" description="Polymerase/histidinol phosphatase N-terminal" evidence="14">
    <location>
        <begin position="4"/>
        <end position="71"/>
    </location>
</feature>
<dbReference type="SMART" id="SM00481">
    <property type="entry name" value="POLIIIAc"/>
    <property type="match status" value="1"/>
</dbReference>
<dbReference type="GO" id="GO:0008408">
    <property type="term" value="F:3'-5' exonuclease activity"/>
    <property type="evidence" value="ECO:0007669"/>
    <property type="project" value="InterPro"/>
</dbReference>
<dbReference type="InterPro" id="IPR004805">
    <property type="entry name" value="DnaE2/DnaE/PolC"/>
</dbReference>
<keyword evidence="9 13" id="KW-0227">DNA damage</keyword>
<comment type="subcellular location">
    <subcellularLocation>
        <location evidence="1 13">Cytoplasm</location>
    </subcellularLocation>
</comment>
<dbReference type="GO" id="GO:0003887">
    <property type="term" value="F:DNA-directed DNA polymerase activity"/>
    <property type="evidence" value="ECO:0007669"/>
    <property type="project" value="UniProtKB-UniRule"/>
</dbReference>
<evidence type="ECO:0000313" key="15">
    <source>
        <dbReference type="EMBL" id="SMQ57799.1"/>
    </source>
</evidence>
<dbReference type="InterPro" id="IPR011708">
    <property type="entry name" value="DNA_pol3_alpha_NTPase_dom"/>
</dbReference>
<dbReference type="GO" id="GO:0005737">
    <property type="term" value="C:cytoplasm"/>
    <property type="evidence" value="ECO:0007669"/>
    <property type="project" value="UniProtKB-SubCell"/>
</dbReference>
<reference evidence="16" key="1">
    <citation type="submission" date="2017-04" db="EMBL/GenBank/DDBJ databases">
        <authorList>
            <person name="Varghese N."/>
            <person name="Submissions S."/>
        </authorList>
    </citation>
    <scope>NUCLEOTIDE SEQUENCE [LARGE SCALE GENOMIC DNA]</scope>
</reference>
<dbReference type="Pfam" id="PF02811">
    <property type="entry name" value="PHP"/>
    <property type="match status" value="1"/>
</dbReference>
<dbReference type="GO" id="GO:0006281">
    <property type="term" value="P:DNA repair"/>
    <property type="evidence" value="ECO:0007669"/>
    <property type="project" value="UniProtKB-UniRule"/>
</dbReference>
<dbReference type="Pfam" id="PF14579">
    <property type="entry name" value="HHH_6"/>
    <property type="match status" value="1"/>
</dbReference>
<dbReference type="NCBIfam" id="TIGR00594">
    <property type="entry name" value="polc"/>
    <property type="match status" value="1"/>
</dbReference>
<evidence type="ECO:0000256" key="2">
    <source>
        <dbReference type="ARBA" id="ARBA00007391"/>
    </source>
</evidence>
<evidence type="ECO:0000259" key="14">
    <source>
        <dbReference type="SMART" id="SM00481"/>
    </source>
</evidence>
<dbReference type="InterPro" id="IPR004013">
    <property type="entry name" value="PHP_dom"/>
</dbReference>
<dbReference type="GO" id="GO:0006260">
    <property type="term" value="P:DNA replication"/>
    <property type="evidence" value="ECO:0007669"/>
    <property type="project" value="UniProtKB-KW"/>
</dbReference>
<evidence type="ECO:0000256" key="9">
    <source>
        <dbReference type="ARBA" id="ARBA00022763"/>
    </source>
</evidence>
<dbReference type="CDD" id="cd07434">
    <property type="entry name" value="PHP_PolIIIA_DnaE2"/>
    <property type="match status" value="1"/>
</dbReference>
<dbReference type="InterPro" id="IPR004365">
    <property type="entry name" value="NA-bd_OB_tRNA"/>
</dbReference>